<evidence type="ECO:0000256" key="1">
    <source>
        <dbReference type="SAM" id="MobiDB-lite"/>
    </source>
</evidence>
<evidence type="ECO:0000313" key="3">
    <source>
        <dbReference type="Proteomes" id="UP000568022"/>
    </source>
</evidence>
<feature type="region of interest" description="Disordered" evidence="1">
    <location>
        <begin position="96"/>
        <end position="125"/>
    </location>
</feature>
<keyword evidence="3" id="KW-1185">Reference proteome</keyword>
<accession>A0A7W8FAP3</accession>
<evidence type="ECO:0000313" key="2">
    <source>
        <dbReference type="EMBL" id="MBB5128372.1"/>
    </source>
</evidence>
<sequence length="251" mass="26992">MHRSVRDGRRAPGLRRVAALAPAVGLLTALVSCTSQPDPLTTPCGVVVDGSGSGDATEKGFDAEAKLKGSLMPFLEEQKCGTVEFAPVTRSSKASSCQVTQVDLDPPGSETTNRDSARSKARGAAGQKALEELECARTQNGSDVWGALDRISEAMPGDGPDAKLLVVSDFAQYDKEFKISRTDLSTAQKRETAIDTLVKQRGLPGLEGMHVYPVGLGMQYDGRPSESEDFEAFWAEMLEGRAKAHVHYDYR</sequence>
<dbReference type="EMBL" id="JACHJE010000013">
    <property type="protein sequence ID" value="MBB5128372.1"/>
    <property type="molecule type" value="Genomic_DNA"/>
</dbReference>
<gene>
    <name evidence="2" type="ORF">FHS32_005147</name>
</gene>
<name>A0A7W8FAP3_9ACTN</name>
<protein>
    <recommendedName>
        <fullName evidence="4">Lipoprotein</fullName>
    </recommendedName>
</protein>
<reference evidence="2 3" key="1">
    <citation type="submission" date="2020-08" db="EMBL/GenBank/DDBJ databases">
        <title>Genomic Encyclopedia of Type Strains, Phase III (KMG-III): the genomes of soil and plant-associated and newly described type strains.</title>
        <authorList>
            <person name="Whitman W."/>
        </authorList>
    </citation>
    <scope>NUCLEOTIDE SEQUENCE [LARGE SCALE GENOMIC DNA]</scope>
    <source>
        <strain evidence="2 3">CECT 3226</strain>
    </source>
</reference>
<dbReference type="Proteomes" id="UP000568022">
    <property type="component" value="Unassembled WGS sequence"/>
</dbReference>
<proteinExistence type="predicted"/>
<comment type="caution">
    <text evidence="2">The sequence shown here is derived from an EMBL/GenBank/DDBJ whole genome shotgun (WGS) entry which is preliminary data.</text>
</comment>
<organism evidence="2 3">
    <name type="scientific">Streptomyces griseoloalbus</name>
    <dbReference type="NCBI Taxonomy" id="67303"/>
    <lineage>
        <taxon>Bacteria</taxon>
        <taxon>Bacillati</taxon>
        <taxon>Actinomycetota</taxon>
        <taxon>Actinomycetes</taxon>
        <taxon>Kitasatosporales</taxon>
        <taxon>Streptomycetaceae</taxon>
        <taxon>Streptomyces</taxon>
    </lineage>
</organism>
<dbReference type="AlphaFoldDB" id="A0A7W8FAP3"/>
<dbReference type="PROSITE" id="PS51257">
    <property type="entry name" value="PROKAR_LIPOPROTEIN"/>
    <property type="match status" value="1"/>
</dbReference>
<evidence type="ECO:0008006" key="4">
    <source>
        <dbReference type="Google" id="ProtNLM"/>
    </source>
</evidence>